<sequence>MCTDPILSLFKTQKQKNHLNYMFGSQGLRGIKGCSSTINETEIPLPPRDQSNTWLPVVCYGQVNESSYEKHLLYISATWDQTLKCQGSCFFIVSNDLSFYQWNQQNRTWNIVPPQKWFIWQFYSTT</sequence>
<comment type="caution">
    <text evidence="1">The sequence shown here is derived from an EMBL/GenBank/DDBJ whole genome shotgun (WGS) entry which is preliminary data.</text>
</comment>
<dbReference type="EMBL" id="JAYMYS010000002">
    <property type="protein sequence ID" value="KAK7404640.1"/>
    <property type="molecule type" value="Genomic_DNA"/>
</dbReference>
<gene>
    <name evidence="1" type="ORF">VNO78_05595</name>
</gene>
<organism evidence="1 2">
    <name type="scientific">Psophocarpus tetragonolobus</name>
    <name type="common">Winged bean</name>
    <name type="synonym">Dolichos tetragonolobus</name>
    <dbReference type="NCBI Taxonomy" id="3891"/>
    <lineage>
        <taxon>Eukaryota</taxon>
        <taxon>Viridiplantae</taxon>
        <taxon>Streptophyta</taxon>
        <taxon>Embryophyta</taxon>
        <taxon>Tracheophyta</taxon>
        <taxon>Spermatophyta</taxon>
        <taxon>Magnoliopsida</taxon>
        <taxon>eudicotyledons</taxon>
        <taxon>Gunneridae</taxon>
        <taxon>Pentapetalae</taxon>
        <taxon>rosids</taxon>
        <taxon>fabids</taxon>
        <taxon>Fabales</taxon>
        <taxon>Fabaceae</taxon>
        <taxon>Papilionoideae</taxon>
        <taxon>50 kb inversion clade</taxon>
        <taxon>NPAAA clade</taxon>
        <taxon>indigoferoid/millettioid clade</taxon>
        <taxon>Phaseoleae</taxon>
        <taxon>Psophocarpus</taxon>
    </lineage>
</organism>
<evidence type="ECO:0000313" key="1">
    <source>
        <dbReference type="EMBL" id="KAK7404640.1"/>
    </source>
</evidence>
<reference evidence="1 2" key="1">
    <citation type="submission" date="2024-01" db="EMBL/GenBank/DDBJ databases">
        <title>The genomes of 5 underutilized Papilionoideae crops provide insights into root nodulation and disease resistanc.</title>
        <authorList>
            <person name="Jiang F."/>
        </authorList>
    </citation>
    <scope>NUCLEOTIDE SEQUENCE [LARGE SCALE GENOMIC DNA]</scope>
    <source>
        <strain evidence="1">DUOXIRENSHENG_FW03</strain>
        <tissue evidence="1">Leaves</tissue>
    </source>
</reference>
<accession>A0AAN9SS09</accession>
<evidence type="ECO:0000313" key="2">
    <source>
        <dbReference type="Proteomes" id="UP001386955"/>
    </source>
</evidence>
<dbReference type="Proteomes" id="UP001386955">
    <property type="component" value="Unassembled WGS sequence"/>
</dbReference>
<keyword evidence="2" id="KW-1185">Reference proteome</keyword>
<proteinExistence type="predicted"/>
<dbReference type="AlphaFoldDB" id="A0AAN9SS09"/>
<protein>
    <submittedName>
        <fullName evidence="1">Uncharacterized protein</fullName>
    </submittedName>
</protein>
<name>A0AAN9SS09_PSOTE</name>